<reference evidence="2 3" key="1">
    <citation type="submission" date="2018-02" db="EMBL/GenBank/DDBJ databases">
        <title>Draft genome sequence of Ochrobactrum oryzae found in Brazil.</title>
        <authorList>
            <person name="Cerdeira L."/>
            <person name="Andrade F."/>
            <person name="Zacariotto T."/>
            <person name="Barbosa B."/>
            <person name="Santos S."/>
            <person name="Cassetari V."/>
            <person name="Lincopan N."/>
        </authorList>
    </citation>
    <scope>NUCLEOTIDE SEQUENCE [LARGE SCALE GENOMIC DNA]</scope>
    <source>
        <strain evidence="2 3">OA447</strain>
    </source>
</reference>
<dbReference type="OrthoDB" id="8450690at2"/>
<proteinExistence type="predicted"/>
<evidence type="ECO:0000256" key="1">
    <source>
        <dbReference type="SAM" id="MobiDB-lite"/>
    </source>
</evidence>
<keyword evidence="3" id="KW-1185">Reference proteome</keyword>
<name>A0A2S7J284_9HYPH</name>
<dbReference type="RefSeq" id="WP_104755216.1">
    <property type="nucleotide sequence ID" value="NZ_JAGSIC010000007.1"/>
</dbReference>
<comment type="caution">
    <text evidence="2">The sequence shown here is derived from an EMBL/GenBank/DDBJ whole genome shotgun (WGS) entry which is preliminary data.</text>
</comment>
<protein>
    <submittedName>
        <fullName evidence="2">Uncharacterized protein</fullName>
    </submittedName>
</protein>
<accession>A0A2S7J284</accession>
<dbReference type="EMBL" id="PTRC01000012">
    <property type="protein sequence ID" value="PQA74320.1"/>
    <property type="molecule type" value="Genomic_DNA"/>
</dbReference>
<organism evidence="2 3">
    <name type="scientific">Brucella oryzae</name>
    <dbReference type="NCBI Taxonomy" id="335286"/>
    <lineage>
        <taxon>Bacteria</taxon>
        <taxon>Pseudomonadati</taxon>
        <taxon>Pseudomonadota</taxon>
        <taxon>Alphaproteobacteria</taxon>
        <taxon>Hyphomicrobiales</taxon>
        <taxon>Brucellaceae</taxon>
        <taxon>Brucella/Ochrobactrum group</taxon>
        <taxon>Brucella</taxon>
    </lineage>
</organism>
<dbReference type="Proteomes" id="UP000238493">
    <property type="component" value="Unassembled WGS sequence"/>
</dbReference>
<dbReference type="AlphaFoldDB" id="A0A2S7J284"/>
<feature type="region of interest" description="Disordered" evidence="1">
    <location>
        <begin position="26"/>
        <end position="65"/>
    </location>
</feature>
<evidence type="ECO:0000313" key="3">
    <source>
        <dbReference type="Proteomes" id="UP000238493"/>
    </source>
</evidence>
<feature type="compositionally biased region" description="Polar residues" evidence="1">
    <location>
        <begin position="44"/>
        <end position="65"/>
    </location>
</feature>
<gene>
    <name evidence="2" type="ORF">C3731_07485</name>
</gene>
<evidence type="ECO:0000313" key="2">
    <source>
        <dbReference type="EMBL" id="PQA74320.1"/>
    </source>
</evidence>
<sequence>MDIWTTSPHIDAVPHITLLRRQKVGQIRTGKQPASKFRPVEMAQRQTGRNVNSCSATDNPHNSIR</sequence>